<dbReference type="Proteomes" id="UP001162881">
    <property type="component" value="Unassembled WGS sequence"/>
</dbReference>
<name>A0ABT0BGP2_9SPHN</name>
<sequence>MSFLSDRWRPYAIGRSASGHDRIFKAHVIEQAFDRSALRIGAAEPDIPIAMGMRLRVAHDDFAKRPAPCLGRAPSFPDEARYKQIFEVRCRHRHRLAVAGG</sequence>
<reference evidence="1" key="1">
    <citation type="submission" date="2022-03" db="EMBL/GenBank/DDBJ databases">
        <title>Identification of a novel bacterium isolated from mangrove sediments.</title>
        <authorList>
            <person name="Pan X."/>
        </authorList>
    </citation>
    <scope>NUCLEOTIDE SEQUENCE</scope>
    <source>
        <strain evidence="1">B1949</strain>
    </source>
</reference>
<gene>
    <name evidence="1" type="ORF">MTR62_16110</name>
</gene>
<comment type="caution">
    <text evidence="1">The sequence shown here is derived from an EMBL/GenBank/DDBJ whole genome shotgun (WGS) entry which is preliminary data.</text>
</comment>
<protein>
    <submittedName>
        <fullName evidence="1">Uncharacterized protein</fullName>
    </submittedName>
</protein>
<organism evidence="1 2">
    <name type="scientific">Novosphingobium organovorum</name>
    <dbReference type="NCBI Taxonomy" id="2930092"/>
    <lineage>
        <taxon>Bacteria</taxon>
        <taxon>Pseudomonadati</taxon>
        <taxon>Pseudomonadota</taxon>
        <taxon>Alphaproteobacteria</taxon>
        <taxon>Sphingomonadales</taxon>
        <taxon>Sphingomonadaceae</taxon>
        <taxon>Novosphingobium</taxon>
    </lineage>
</organism>
<dbReference type="EMBL" id="JALHLF010000083">
    <property type="protein sequence ID" value="MCJ2184204.1"/>
    <property type="molecule type" value="Genomic_DNA"/>
</dbReference>
<keyword evidence="2" id="KW-1185">Reference proteome</keyword>
<proteinExistence type="predicted"/>
<evidence type="ECO:0000313" key="1">
    <source>
        <dbReference type="EMBL" id="MCJ2184204.1"/>
    </source>
</evidence>
<accession>A0ABT0BGP2</accession>
<evidence type="ECO:0000313" key="2">
    <source>
        <dbReference type="Proteomes" id="UP001162881"/>
    </source>
</evidence>
<dbReference type="RefSeq" id="WP_244022804.1">
    <property type="nucleotide sequence ID" value="NZ_JALHLF010000083.1"/>
</dbReference>